<dbReference type="Pfam" id="PF06201">
    <property type="entry name" value="PITH"/>
    <property type="match status" value="1"/>
</dbReference>
<dbReference type="InterPro" id="IPR037047">
    <property type="entry name" value="PITH_dom_sf"/>
</dbReference>
<dbReference type="InterPro" id="IPR008979">
    <property type="entry name" value="Galactose-bd-like_sf"/>
</dbReference>
<dbReference type="GO" id="GO:0005737">
    <property type="term" value="C:cytoplasm"/>
    <property type="evidence" value="ECO:0007669"/>
    <property type="project" value="UniProtKB-ARBA"/>
</dbReference>
<proteinExistence type="predicted"/>
<name>A0A8S3K6H3_9BILA</name>
<dbReference type="Proteomes" id="UP000676336">
    <property type="component" value="Unassembled WGS sequence"/>
</dbReference>
<comment type="caution">
    <text evidence="2">The sequence shown here is derived from an EMBL/GenBank/DDBJ whole genome shotgun (WGS) entry which is preliminary data.</text>
</comment>
<gene>
    <name evidence="2" type="ORF">SMN809_LOCUS83697</name>
</gene>
<evidence type="ECO:0000259" key="1">
    <source>
        <dbReference type="Pfam" id="PF06201"/>
    </source>
</evidence>
<dbReference type="Gene3D" id="2.60.120.470">
    <property type="entry name" value="PITH domain"/>
    <property type="match status" value="1"/>
</dbReference>
<dbReference type="EMBL" id="CAJOBI010356629">
    <property type="protein sequence ID" value="CAF5224224.1"/>
    <property type="molecule type" value="Genomic_DNA"/>
</dbReference>
<dbReference type="SUPFAM" id="SSF49785">
    <property type="entry name" value="Galactose-binding domain-like"/>
    <property type="match status" value="1"/>
</dbReference>
<evidence type="ECO:0000313" key="3">
    <source>
        <dbReference type="Proteomes" id="UP000676336"/>
    </source>
</evidence>
<feature type="domain" description="PITH" evidence="1">
    <location>
        <begin position="33"/>
        <end position="100"/>
    </location>
</feature>
<protein>
    <recommendedName>
        <fullName evidence="1">PITH domain-containing protein</fullName>
    </recommendedName>
</protein>
<reference evidence="2" key="1">
    <citation type="submission" date="2021-02" db="EMBL/GenBank/DDBJ databases">
        <authorList>
            <person name="Nowell W R."/>
        </authorList>
    </citation>
    <scope>NUCLEOTIDE SEQUENCE</scope>
</reference>
<organism evidence="2 3">
    <name type="scientific">Rotaria magnacalcarata</name>
    <dbReference type="NCBI Taxonomy" id="392030"/>
    <lineage>
        <taxon>Eukaryota</taxon>
        <taxon>Metazoa</taxon>
        <taxon>Spiralia</taxon>
        <taxon>Gnathifera</taxon>
        <taxon>Rotifera</taxon>
        <taxon>Eurotatoria</taxon>
        <taxon>Bdelloidea</taxon>
        <taxon>Philodinida</taxon>
        <taxon>Philodinidae</taxon>
        <taxon>Rotaria</taxon>
    </lineage>
</organism>
<accession>A0A8S3K6H3</accession>
<dbReference type="AlphaFoldDB" id="A0A8S3K6H3"/>
<dbReference type="InterPro" id="IPR010400">
    <property type="entry name" value="PITH_dom"/>
</dbReference>
<sequence length="115" mass="13249">MYSITVTPTFLFFQHGEQIILKFYKDAPLDYIEYMNLKPFIEEKGCMALNTIDAWQNVIFGNGKDSLRSNVDSSELILHIAFNQFVNISSIAIEAPEVYREWPKGCKTIHQSPNN</sequence>
<evidence type="ECO:0000313" key="2">
    <source>
        <dbReference type="EMBL" id="CAF5224224.1"/>
    </source>
</evidence>
<feature type="non-terminal residue" evidence="2">
    <location>
        <position position="1"/>
    </location>
</feature>